<evidence type="ECO:0000256" key="1">
    <source>
        <dbReference type="ARBA" id="ARBA00004141"/>
    </source>
</evidence>
<evidence type="ECO:0000256" key="6">
    <source>
        <dbReference type="SAM" id="Phobius"/>
    </source>
</evidence>
<keyword evidence="4 6" id="KW-1133">Transmembrane helix</keyword>
<feature type="transmembrane region" description="Helical" evidence="6">
    <location>
        <begin position="511"/>
        <end position="531"/>
    </location>
</feature>
<feature type="transmembrane region" description="Helical" evidence="6">
    <location>
        <begin position="323"/>
        <end position="348"/>
    </location>
</feature>
<dbReference type="AlphaFoldDB" id="G4TUR7"/>
<evidence type="ECO:0000256" key="5">
    <source>
        <dbReference type="ARBA" id="ARBA00023136"/>
    </source>
</evidence>
<evidence type="ECO:0000256" key="3">
    <source>
        <dbReference type="ARBA" id="ARBA00022692"/>
    </source>
</evidence>
<evidence type="ECO:0000256" key="4">
    <source>
        <dbReference type="ARBA" id="ARBA00022989"/>
    </source>
</evidence>
<dbReference type="HOGENOM" id="CLU_000960_27_1_1"/>
<feature type="transmembrane region" description="Helical" evidence="6">
    <location>
        <begin position="354"/>
        <end position="377"/>
    </location>
</feature>
<feature type="transmembrane region" description="Helical" evidence="6">
    <location>
        <begin position="413"/>
        <end position="441"/>
    </location>
</feature>
<dbReference type="InterPro" id="IPR020846">
    <property type="entry name" value="MFS_dom"/>
</dbReference>
<dbReference type="OrthoDB" id="440755at2759"/>
<reference evidence="8 9" key="1">
    <citation type="journal article" date="2011" name="PLoS Pathog.">
        <title>Endophytic Life Strategies Decoded by Genome and Transcriptome Analyses of the Mutualistic Root Symbiont Piriformospora indica.</title>
        <authorList>
            <person name="Zuccaro A."/>
            <person name="Lahrmann U."/>
            <person name="Guldener U."/>
            <person name="Langen G."/>
            <person name="Pfiffi S."/>
            <person name="Biedenkopf D."/>
            <person name="Wong P."/>
            <person name="Samans B."/>
            <person name="Grimm C."/>
            <person name="Basiewicz M."/>
            <person name="Murat C."/>
            <person name="Martin F."/>
            <person name="Kogel K.H."/>
        </authorList>
    </citation>
    <scope>NUCLEOTIDE SEQUENCE [LARGE SCALE GENOMIC DNA]</scope>
    <source>
        <strain evidence="8 9">DSM 11827</strain>
    </source>
</reference>
<dbReference type="eggNOG" id="KOG0254">
    <property type="taxonomic scope" value="Eukaryota"/>
</dbReference>
<dbReference type="CDD" id="cd17321">
    <property type="entry name" value="MFS_MMR_MDR_like"/>
    <property type="match status" value="1"/>
</dbReference>
<dbReference type="SUPFAM" id="SSF103473">
    <property type="entry name" value="MFS general substrate transporter"/>
    <property type="match status" value="1"/>
</dbReference>
<comment type="subcellular location">
    <subcellularLocation>
        <location evidence="1">Membrane</location>
        <topology evidence="1">Multi-pass membrane protein</topology>
    </subcellularLocation>
</comment>
<dbReference type="GO" id="GO:0016020">
    <property type="term" value="C:membrane"/>
    <property type="evidence" value="ECO:0007669"/>
    <property type="project" value="UniProtKB-SubCell"/>
</dbReference>
<dbReference type="PROSITE" id="PS50850">
    <property type="entry name" value="MFS"/>
    <property type="match status" value="1"/>
</dbReference>
<evidence type="ECO:0000256" key="2">
    <source>
        <dbReference type="ARBA" id="ARBA00022448"/>
    </source>
</evidence>
<dbReference type="EMBL" id="CAFZ01000392">
    <property type="protein sequence ID" value="CCA75060.1"/>
    <property type="molecule type" value="Genomic_DNA"/>
</dbReference>
<feature type="transmembrane region" description="Helical" evidence="6">
    <location>
        <begin position="283"/>
        <end position="302"/>
    </location>
</feature>
<keyword evidence="5 6" id="KW-0472">Membrane</keyword>
<dbReference type="Pfam" id="PF07690">
    <property type="entry name" value="MFS_1"/>
    <property type="match status" value="1"/>
</dbReference>
<dbReference type="Proteomes" id="UP000007148">
    <property type="component" value="Unassembled WGS sequence"/>
</dbReference>
<protein>
    <recommendedName>
        <fullName evidence="7">Major facilitator superfamily (MFS) profile domain-containing protein</fullName>
    </recommendedName>
</protein>
<proteinExistence type="predicted"/>
<name>G4TUR7_SERID</name>
<feature type="domain" description="Major facilitator superfamily (MFS) profile" evidence="7">
    <location>
        <begin position="65"/>
        <end position="538"/>
    </location>
</feature>
<dbReference type="PANTHER" id="PTHR42718">
    <property type="entry name" value="MAJOR FACILITATOR SUPERFAMILY MULTIDRUG TRANSPORTER MFSC"/>
    <property type="match status" value="1"/>
</dbReference>
<feature type="transmembrane region" description="Helical" evidence="6">
    <location>
        <begin position="131"/>
        <end position="150"/>
    </location>
</feature>
<feature type="transmembrane region" description="Helical" evidence="6">
    <location>
        <begin position="389"/>
        <end position="407"/>
    </location>
</feature>
<gene>
    <name evidence="8" type="ORF">PIIN_09045</name>
</gene>
<dbReference type="InterPro" id="IPR011701">
    <property type="entry name" value="MFS"/>
</dbReference>
<dbReference type="PANTHER" id="PTHR42718:SF9">
    <property type="entry name" value="MAJOR FACILITATOR SUPERFAMILY MULTIDRUG TRANSPORTER MFSC"/>
    <property type="match status" value="1"/>
</dbReference>
<comment type="caution">
    <text evidence="8">The sequence shown here is derived from an EMBL/GenBank/DDBJ whole genome shotgun (WGS) entry which is preliminary data.</text>
</comment>
<feature type="transmembrane region" description="Helical" evidence="6">
    <location>
        <begin position="101"/>
        <end position="119"/>
    </location>
</feature>
<dbReference type="OMA" id="FASWSWV"/>
<keyword evidence="9" id="KW-1185">Reference proteome</keyword>
<organism evidence="8 9">
    <name type="scientific">Serendipita indica (strain DSM 11827)</name>
    <name type="common">Root endophyte fungus</name>
    <name type="synonym">Piriformospora indica</name>
    <dbReference type="NCBI Taxonomy" id="1109443"/>
    <lineage>
        <taxon>Eukaryota</taxon>
        <taxon>Fungi</taxon>
        <taxon>Dikarya</taxon>
        <taxon>Basidiomycota</taxon>
        <taxon>Agaricomycotina</taxon>
        <taxon>Agaricomycetes</taxon>
        <taxon>Sebacinales</taxon>
        <taxon>Serendipitaceae</taxon>
        <taxon>Serendipita</taxon>
    </lineage>
</organism>
<feature type="transmembrane region" description="Helical" evidence="6">
    <location>
        <begin position="453"/>
        <end position="473"/>
    </location>
</feature>
<dbReference type="GO" id="GO:0022857">
    <property type="term" value="F:transmembrane transporter activity"/>
    <property type="evidence" value="ECO:0007669"/>
    <property type="project" value="InterPro"/>
</dbReference>
<evidence type="ECO:0000259" key="7">
    <source>
        <dbReference type="PROSITE" id="PS50850"/>
    </source>
</evidence>
<feature type="transmembrane region" description="Helical" evidence="6">
    <location>
        <begin position="190"/>
        <end position="214"/>
    </location>
</feature>
<dbReference type="Gene3D" id="1.20.1250.20">
    <property type="entry name" value="MFS general substrate transporter like domains"/>
    <property type="match status" value="1"/>
</dbReference>
<dbReference type="Gene3D" id="1.20.1720.10">
    <property type="entry name" value="Multidrug resistance protein D"/>
    <property type="match status" value="1"/>
</dbReference>
<sequence>MDSRADTVVPSPASRTLDLASTEKPDGVALTAQNTIEVAEINEKSVSAQSQPQLATASTLCKLALLLMFTFAQFLDAFNNSALLPAIPQISSKLDFVLTETVWIISAYQLTFAAFLLVSGRIADVFTPKPAFITGCLVLGITHLIGGFAHQKIAILVLRALGGIGGALTIPSALSLIVQLFPDPEPQARAISLFGSAGAIGNISGILIGAVLVQYAGWPWIFWFVAIVGVGIAIICFFLIPKANNDARKKVNFDAIGVSILTSAVILFIFAVTSGSTQGWPTAYVLTPLAISLVLLAIFFLWESRIPPDDAVLPPRIWSYSNFTVLATLSLLPFFWWVTSFVLLTQWWQDVYGWTAISTAVHFLPFGIGAWLISFVIGKLPNYFSYKQILLTGLTLAGVATTLLPFADVPTTYWRFAFPAFLIGTVGMQIVFSTASIAIFAYTPPNVAGTVGAVFNCALQLGSAVGLAAVSSISTSIDQRAHFDIPLEEWRTRMVEITNAMWKRAYAGKAASYWFLLGIIAIQFVSVLIFFKTVPSRKTEEIKRVDIESA</sequence>
<accession>G4TUR7</accession>
<evidence type="ECO:0000313" key="9">
    <source>
        <dbReference type="Proteomes" id="UP000007148"/>
    </source>
</evidence>
<evidence type="ECO:0000313" key="8">
    <source>
        <dbReference type="EMBL" id="CCA75060.1"/>
    </source>
</evidence>
<dbReference type="InParanoid" id="G4TUR7"/>
<keyword evidence="2" id="KW-0813">Transport</keyword>
<feature type="transmembrane region" description="Helical" evidence="6">
    <location>
        <begin position="252"/>
        <end position="271"/>
    </location>
</feature>
<feature type="transmembrane region" description="Helical" evidence="6">
    <location>
        <begin position="220"/>
        <end position="240"/>
    </location>
</feature>
<dbReference type="STRING" id="1109443.G4TUR7"/>
<feature type="transmembrane region" description="Helical" evidence="6">
    <location>
        <begin position="156"/>
        <end position="178"/>
    </location>
</feature>
<keyword evidence="3 6" id="KW-0812">Transmembrane</keyword>
<dbReference type="InterPro" id="IPR036259">
    <property type="entry name" value="MFS_trans_sf"/>
</dbReference>